<evidence type="ECO:0000313" key="1">
    <source>
        <dbReference type="EMBL" id="CAG8838789.1"/>
    </source>
</evidence>
<name>A0ABN7WTL0_GIGMA</name>
<protein>
    <submittedName>
        <fullName evidence="1">3730_t:CDS:1</fullName>
    </submittedName>
</protein>
<comment type="caution">
    <text evidence="1">The sequence shown here is derived from an EMBL/GenBank/DDBJ whole genome shotgun (WGS) entry which is preliminary data.</text>
</comment>
<dbReference type="Proteomes" id="UP000789901">
    <property type="component" value="Unassembled WGS sequence"/>
</dbReference>
<evidence type="ECO:0000313" key="2">
    <source>
        <dbReference type="Proteomes" id="UP000789901"/>
    </source>
</evidence>
<sequence>MQEQWLENKDDEAVRNYYNYKSSKYSDGNKNISYIICLLDKTKKLGENLKREEAILYCYYLENLNTSQKVAEET</sequence>
<feature type="non-terminal residue" evidence="1">
    <location>
        <position position="74"/>
    </location>
</feature>
<dbReference type="EMBL" id="CAJVQB010058960">
    <property type="protein sequence ID" value="CAG8838789.1"/>
    <property type="molecule type" value="Genomic_DNA"/>
</dbReference>
<accession>A0ABN7WTL0</accession>
<reference evidence="1 2" key="1">
    <citation type="submission" date="2021-06" db="EMBL/GenBank/DDBJ databases">
        <authorList>
            <person name="Kallberg Y."/>
            <person name="Tangrot J."/>
            <person name="Rosling A."/>
        </authorList>
    </citation>
    <scope>NUCLEOTIDE SEQUENCE [LARGE SCALE GENOMIC DNA]</scope>
    <source>
        <strain evidence="1 2">120-4 pot B 10/14</strain>
    </source>
</reference>
<keyword evidence="2" id="KW-1185">Reference proteome</keyword>
<organism evidence="1 2">
    <name type="scientific">Gigaspora margarita</name>
    <dbReference type="NCBI Taxonomy" id="4874"/>
    <lineage>
        <taxon>Eukaryota</taxon>
        <taxon>Fungi</taxon>
        <taxon>Fungi incertae sedis</taxon>
        <taxon>Mucoromycota</taxon>
        <taxon>Glomeromycotina</taxon>
        <taxon>Glomeromycetes</taxon>
        <taxon>Diversisporales</taxon>
        <taxon>Gigasporaceae</taxon>
        <taxon>Gigaspora</taxon>
    </lineage>
</organism>
<proteinExistence type="predicted"/>
<gene>
    <name evidence="1" type="ORF">GMARGA_LOCUS34145</name>
</gene>